<dbReference type="EC" id="5.4.2.11" evidence="4"/>
<evidence type="ECO:0000256" key="7">
    <source>
        <dbReference type="PIRSR" id="PIRSR613078-3"/>
    </source>
</evidence>
<keyword evidence="4" id="KW-0312">Gluconeogenesis</keyword>
<reference evidence="8 10" key="1">
    <citation type="journal article" date="2016" name="Int. J. Syst. Evol. Microbiol.">
        <title>Methanosarcina flavescens sp. nov., a methanogenic archaeon isolated from a full-scale anaerobic digester.</title>
        <authorList>
            <person name="Kern T."/>
            <person name="Fischer M.A."/>
            <person name="Deppenmeier U."/>
            <person name="Schmitz R.A."/>
            <person name="Rother M."/>
        </authorList>
    </citation>
    <scope>NUCLEOTIDE SEQUENCE [LARGE SCALE GENOMIC DNA]</scope>
    <source>
        <strain evidence="8 10">E03.2</strain>
    </source>
</reference>
<dbReference type="HAMAP" id="MF_01039">
    <property type="entry name" value="PGAM_GpmA"/>
    <property type="match status" value="1"/>
</dbReference>
<evidence type="ECO:0000313" key="8">
    <source>
        <dbReference type="EMBL" id="AYK16183.1"/>
    </source>
</evidence>
<gene>
    <name evidence="4" type="primary">gpmA</name>
    <name evidence="8" type="ORF">AOB57_014175</name>
    <name evidence="9" type="ORF">GX302_02585</name>
</gene>
<dbReference type="Proteomes" id="UP000053087">
    <property type="component" value="Chromosome"/>
</dbReference>
<dbReference type="Pfam" id="PF00300">
    <property type="entry name" value="His_Phos_1"/>
    <property type="match status" value="2"/>
</dbReference>
<evidence type="ECO:0000256" key="5">
    <source>
        <dbReference type="PIRSR" id="PIRSR613078-1"/>
    </source>
</evidence>
<dbReference type="AlphaFoldDB" id="A0A660HV57"/>
<reference evidence="9 11" key="3">
    <citation type="journal article" date="2020" name="Biotechnol. Biofuels">
        <title>New insights from the biogas microbiome by comprehensive genome-resolved metagenomics of nearly 1600 species originating from multiple anaerobic digesters.</title>
        <authorList>
            <person name="Campanaro S."/>
            <person name="Treu L."/>
            <person name="Rodriguez-R L.M."/>
            <person name="Kovalovszki A."/>
            <person name="Ziels R.M."/>
            <person name="Maus I."/>
            <person name="Zhu X."/>
            <person name="Kougias P.G."/>
            <person name="Basile A."/>
            <person name="Luo G."/>
            <person name="Schluter A."/>
            <person name="Konstantinidis K.T."/>
            <person name="Angelidaki I."/>
        </authorList>
    </citation>
    <scope>NUCLEOTIDE SEQUENCE [LARGE SCALE GENOMIC DNA]</scope>
    <source>
        <strain evidence="9">AS22ysBPME_46</strain>
    </source>
</reference>
<feature type="active site" description="Tele-phosphohistidine intermediate" evidence="4 5">
    <location>
        <position position="9"/>
    </location>
</feature>
<feature type="active site" description="Proton donor/acceptor" evidence="4 5">
    <location>
        <position position="114"/>
    </location>
</feature>
<proteinExistence type="inferred from homology"/>
<feature type="binding site" evidence="4 6">
    <location>
        <begin position="114"/>
        <end position="117"/>
    </location>
    <ligand>
        <name>substrate</name>
    </ligand>
</feature>
<dbReference type="GO" id="GO:0006094">
    <property type="term" value="P:gluconeogenesis"/>
    <property type="evidence" value="ECO:0007669"/>
    <property type="project" value="UniProtKB-UniRule"/>
</dbReference>
<dbReference type="UniPathway" id="UPA00109">
    <property type="reaction ID" value="UER00186"/>
</dbReference>
<evidence type="ECO:0000256" key="4">
    <source>
        <dbReference type="HAMAP-Rule" id="MF_01039"/>
    </source>
</evidence>
<protein>
    <recommendedName>
        <fullName evidence="4">2,3-bisphosphoglycerate-dependent phosphoglycerate mutase</fullName>
        <shortName evidence="4">BPG-dependent PGAM</shortName>
        <shortName evidence="4">PGAM</shortName>
        <shortName evidence="4">Phosphoglyceromutase</shortName>
        <shortName evidence="4">dPGM</shortName>
        <ecNumber evidence="4">5.4.2.11</ecNumber>
    </recommendedName>
</protein>
<dbReference type="SMART" id="SM00855">
    <property type="entry name" value="PGAM"/>
    <property type="match status" value="1"/>
</dbReference>
<comment type="similarity">
    <text evidence="1 4">Belongs to the phosphoglycerate mutase family. BPG-dependent PGAM subfamily.</text>
</comment>
<dbReference type="PANTHER" id="PTHR11931">
    <property type="entry name" value="PHOSPHOGLYCERATE MUTASE"/>
    <property type="match status" value="1"/>
</dbReference>
<dbReference type="EMBL" id="JAAYQL010000014">
    <property type="protein sequence ID" value="NLK31749.1"/>
    <property type="molecule type" value="Genomic_DNA"/>
</dbReference>
<dbReference type="GO" id="GO:0004619">
    <property type="term" value="F:phosphoglycerate mutase activity"/>
    <property type="evidence" value="ECO:0007669"/>
    <property type="project" value="UniProtKB-UniRule"/>
</dbReference>
<evidence type="ECO:0000313" key="10">
    <source>
        <dbReference type="Proteomes" id="UP000053087"/>
    </source>
</evidence>
<dbReference type="KEGG" id="mfz:AOB57_014175"/>
<name>A0A660HV57_9EURY</name>
<dbReference type="GeneID" id="53689271"/>
<comment type="pathway">
    <text evidence="4">Carbohydrate degradation; glycolysis; pyruvate from D-glyceraldehyde 3-phosphate: step 3/5.</text>
</comment>
<dbReference type="CDD" id="cd07067">
    <property type="entry name" value="HP_PGM_like"/>
    <property type="match status" value="1"/>
</dbReference>
<dbReference type="OrthoDB" id="304253at2157"/>
<dbReference type="SUPFAM" id="SSF53254">
    <property type="entry name" value="Phosphoglycerate mutase-like"/>
    <property type="match status" value="1"/>
</dbReference>
<keyword evidence="10" id="KW-1185">Reference proteome</keyword>
<evidence type="ECO:0000256" key="6">
    <source>
        <dbReference type="PIRSR" id="PIRSR613078-2"/>
    </source>
</evidence>
<keyword evidence="3 4" id="KW-0413">Isomerase</keyword>
<dbReference type="InterPro" id="IPR005952">
    <property type="entry name" value="Phosphogly_mut1"/>
</dbReference>
<keyword evidence="2 4" id="KW-0324">Glycolysis</keyword>
<sequence length="238" mass="26779">MGLLILVRHGEPGLKPDNRLAGWVDVPLSRKGIEEALECAAELGRFELDLAFASNLVRTQETLFIILSGQKKTGVVVHEGSSDGDSTGKIDWYSYPEKLGKKLIPIYLTSSLNERHYGRLQGRKKQKMEEKYGAEKLASWRWNFEPGPPEGESLKAVYERAVPYFEEEILPAVKAGKKVLVCAHQSSLRALVKYIEGISDEDIRDVRFSTGELAIYIYSDGKLIRENAEISPELKRNI</sequence>
<dbReference type="RefSeq" id="WP_054298229.1">
    <property type="nucleotide sequence ID" value="NZ_CP032683.1"/>
</dbReference>
<accession>A0A660HV57</accession>
<comment type="caution">
    <text evidence="4">Lacks conserved residue(s) required for the propagation of feature annotation.</text>
</comment>
<reference evidence="8" key="2">
    <citation type="submission" date="2018-10" db="EMBL/GenBank/DDBJ databases">
        <authorList>
            <person name="Fischer M.A."/>
            <person name="Kern T."/>
            <person name="Deppenmeier U."/>
            <person name="Schmitz R.A."/>
            <person name="Rother M."/>
        </authorList>
    </citation>
    <scope>NUCLEOTIDE SEQUENCE</scope>
    <source>
        <strain evidence="8">E03.2</strain>
    </source>
</reference>
<dbReference type="EMBL" id="CP032683">
    <property type="protein sequence ID" value="AYK16183.1"/>
    <property type="molecule type" value="Genomic_DNA"/>
</dbReference>
<comment type="function">
    <text evidence="4">Catalyzes the interconversion of 2-phosphoglycerate and 3-phosphoglycerate.</text>
</comment>
<evidence type="ECO:0000256" key="3">
    <source>
        <dbReference type="ARBA" id="ARBA00023235"/>
    </source>
</evidence>
<evidence type="ECO:0000313" key="9">
    <source>
        <dbReference type="EMBL" id="NLK31749.1"/>
    </source>
</evidence>
<dbReference type="Gene3D" id="3.40.50.1240">
    <property type="entry name" value="Phosphoglycerate mutase-like"/>
    <property type="match status" value="1"/>
</dbReference>
<feature type="site" description="Transition state stabilizer" evidence="4 7">
    <location>
        <position position="184"/>
    </location>
</feature>
<organism evidence="8 10">
    <name type="scientific">Methanosarcina flavescens</name>
    <dbReference type="NCBI Taxonomy" id="1715806"/>
    <lineage>
        <taxon>Archaea</taxon>
        <taxon>Methanobacteriati</taxon>
        <taxon>Methanobacteriota</taxon>
        <taxon>Stenosarchaea group</taxon>
        <taxon>Methanomicrobia</taxon>
        <taxon>Methanosarcinales</taxon>
        <taxon>Methanosarcinaceae</taxon>
        <taxon>Methanosarcina</taxon>
    </lineage>
</organism>
<evidence type="ECO:0000313" key="11">
    <source>
        <dbReference type="Proteomes" id="UP000585579"/>
    </source>
</evidence>
<dbReference type="GO" id="GO:0006096">
    <property type="term" value="P:glycolytic process"/>
    <property type="evidence" value="ECO:0007669"/>
    <property type="project" value="UniProtKB-UniRule"/>
</dbReference>
<dbReference type="InterPro" id="IPR029033">
    <property type="entry name" value="His_PPase_superfam"/>
</dbReference>
<dbReference type="Proteomes" id="UP000585579">
    <property type="component" value="Unassembled WGS sequence"/>
</dbReference>
<feature type="binding site" evidence="4 6">
    <location>
        <position position="125"/>
    </location>
    <ligand>
        <name>substrate</name>
    </ligand>
</feature>
<feature type="binding site" evidence="4 6">
    <location>
        <position position="58"/>
    </location>
    <ligand>
        <name>substrate</name>
    </ligand>
</feature>
<dbReference type="InterPro" id="IPR013078">
    <property type="entry name" value="His_Pase_superF_clade-1"/>
</dbReference>
<comment type="catalytic activity">
    <reaction evidence="4">
        <text>(2R)-2-phosphoglycerate = (2R)-3-phosphoglycerate</text>
        <dbReference type="Rhea" id="RHEA:15901"/>
        <dbReference type="ChEBI" id="CHEBI:58272"/>
        <dbReference type="ChEBI" id="CHEBI:58289"/>
        <dbReference type="EC" id="5.4.2.11"/>
    </reaction>
</comment>
<evidence type="ECO:0000256" key="1">
    <source>
        <dbReference type="ARBA" id="ARBA00006717"/>
    </source>
</evidence>
<evidence type="ECO:0000256" key="2">
    <source>
        <dbReference type="ARBA" id="ARBA00023152"/>
    </source>
</evidence>